<keyword evidence="7 9" id="KW-1133">Transmembrane helix</keyword>
<dbReference type="Proteomes" id="UP000092578">
    <property type="component" value="Unassembled WGS sequence"/>
</dbReference>
<dbReference type="PANTHER" id="PTHR30330">
    <property type="entry name" value="AGSS FAMILY TRANSPORTER, SODIUM-ALANINE"/>
    <property type="match status" value="1"/>
</dbReference>
<gene>
    <name evidence="10" type="ORF">A8F95_18855</name>
</gene>
<reference evidence="11" key="1">
    <citation type="submission" date="2016-05" db="EMBL/GenBank/DDBJ databases">
        <authorList>
            <person name="Liu B."/>
            <person name="Wang J."/>
            <person name="Zhu Y."/>
            <person name="Liu G."/>
            <person name="Chen Q."/>
            <person name="Chen Z."/>
            <person name="Lan J."/>
            <person name="Che J."/>
            <person name="Ge C."/>
            <person name="Shi H."/>
            <person name="Pan Z."/>
            <person name="Liu X."/>
        </authorList>
    </citation>
    <scope>NUCLEOTIDE SEQUENCE [LARGE SCALE GENOMIC DNA]</scope>
    <source>
        <strain evidence="11">FJAT-27215</strain>
    </source>
</reference>
<keyword evidence="4 9" id="KW-1003">Cell membrane</keyword>
<evidence type="ECO:0000256" key="8">
    <source>
        <dbReference type="ARBA" id="ARBA00023136"/>
    </source>
</evidence>
<feature type="transmembrane region" description="Helical" evidence="9">
    <location>
        <begin position="415"/>
        <end position="438"/>
    </location>
</feature>
<feature type="transmembrane region" description="Helical" evidence="9">
    <location>
        <begin position="305"/>
        <end position="328"/>
    </location>
</feature>
<keyword evidence="8 9" id="KW-0472">Membrane</keyword>
<dbReference type="PROSITE" id="PS00873">
    <property type="entry name" value="NA_ALANINE_SYMP"/>
    <property type="match status" value="1"/>
</dbReference>
<feature type="transmembrane region" description="Helical" evidence="9">
    <location>
        <begin position="348"/>
        <end position="371"/>
    </location>
</feature>
<comment type="caution">
    <text evidence="10">The sequence shown here is derived from an EMBL/GenBank/DDBJ whole genome shotgun (WGS) entry which is preliminary data.</text>
</comment>
<sequence>MDFMERIDQYILSINNYLYSYVMIALLIGLGLFFSFKTKFVQFRLFKEMFRVIFEKSTISTEGKKGISSFQAFTVSAASRIGTGNLAGVATAIATGGPGAVFWMWLIAFIGAASSFVESTLAQIYKVKDENGFRGGPAYYMERGLNKRWMGIIFAVTITFCFGLVFNAVQSNTISIAMNESFQVSKPVVGIILCILTAFIIFGGLKRIAHVTQVLVPVMAIIYILVAFFVLIINITEIPAMFMLIIKNAFGIEEALGGTLGAAIMNGIKRGLFSNEAGMGSAPNAAAAASVSHPVKQGLIQTLGVFVDTIVVCSATAFIILLSGEYLRKDASSINLTQSALSVHIGDWASIFLAVAIFLFAFSSVIGNYYYGETNIEFIKNSRSALFIYRLAVIGMVYFGSVAKISLVWDMADLFMAIMALINLVAIAGLYRIAAAALKDYQQQRRAGKEPVFYSDSIEGIGEVDCWERKRLNEK</sequence>
<accession>A0A1B9B781</accession>
<feature type="transmembrane region" description="Helical" evidence="9">
    <location>
        <begin position="149"/>
        <end position="168"/>
    </location>
</feature>
<dbReference type="NCBIfam" id="TIGR00835">
    <property type="entry name" value="agcS"/>
    <property type="match status" value="1"/>
</dbReference>
<comment type="similarity">
    <text evidence="2 9">Belongs to the alanine or glycine:cation symporter (AGCS) (TC 2.A.25) family.</text>
</comment>
<protein>
    <submittedName>
        <fullName evidence="10">Sodium:alanine symporter</fullName>
    </submittedName>
</protein>
<dbReference type="PRINTS" id="PR00175">
    <property type="entry name" value="NAALASMPORT"/>
</dbReference>
<evidence type="ECO:0000313" key="11">
    <source>
        <dbReference type="Proteomes" id="UP000092578"/>
    </source>
</evidence>
<feature type="transmembrane region" description="Helical" evidence="9">
    <location>
        <begin position="188"/>
        <end position="205"/>
    </location>
</feature>
<evidence type="ECO:0000256" key="2">
    <source>
        <dbReference type="ARBA" id="ARBA00009261"/>
    </source>
</evidence>
<dbReference type="Pfam" id="PF01235">
    <property type="entry name" value="Na_Ala_symp"/>
    <property type="match status" value="1"/>
</dbReference>
<keyword evidence="3 9" id="KW-0813">Transport</keyword>
<evidence type="ECO:0000256" key="1">
    <source>
        <dbReference type="ARBA" id="ARBA00004651"/>
    </source>
</evidence>
<evidence type="ECO:0000256" key="9">
    <source>
        <dbReference type="RuleBase" id="RU363064"/>
    </source>
</evidence>
<evidence type="ECO:0000313" key="10">
    <source>
        <dbReference type="EMBL" id="OCA91970.1"/>
    </source>
</evidence>
<feature type="transmembrane region" description="Helical" evidence="9">
    <location>
        <begin position="18"/>
        <end position="36"/>
    </location>
</feature>
<dbReference type="FunFam" id="1.20.1740.10:FF:000004">
    <property type="entry name" value="Sodium:alanine symporter family protein"/>
    <property type="match status" value="1"/>
</dbReference>
<keyword evidence="6 9" id="KW-0769">Symport</keyword>
<dbReference type="AlphaFoldDB" id="A0A1B9B781"/>
<organism evidence="10 11">
    <name type="scientific">Pseudobacillus wudalianchiensis</name>
    <dbReference type="NCBI Taxonomy" id="1743143"/>
    <lineage>
        <taxon>Bacteria</taxon>
        <taxon>Bacillati</taxon>
        <taxon>Bacillota</taxon>
        <taxon>Bacilli</taxon>
        <taxon>Bacillales</taxon>
        <taxon>Bacillaceae</taxon>
        <taxon>Pseudobacillus</taxon>
    </lineage>
</organism>
<keyword evidence="11" id="KW-1185">Reference proteome</keyword>
<evidence type="ECO:0000256" key="7">
    <source>
        <dbReference type="ARBA" id="ARBA00022989"/>
    </source>
</evidence>
<name>A0A1B9B781_9BACI</name>
<evidence type="ECO:0000256" key="5">
    <source>
        <dbReference type="ARBA" id="ARBA00022692"/>
    </source>
</evidence>
<feature type="transmembrane region" description="Helical" evidence="9">
    <location>
        <begin position="387"/>
        <end position="409"/>
    </location>
</feature>
<evidence type="ECO:0000256" key="6">
    <source>
        <dbReference type="ARBA" id="ARBA00022847"/>
    </source>
</evidence>
<comment type="subcellular location">
    <subcellularLocation>
        <location evidence="1 9">Cell membrane</location>
        <topology evidence="1 9">Multi-pass membrane protein</topology>
    </subcellularLocation>
</comment>
<dbReference type="PANTHER" id="PTHR30330:SF1">
    <property type="entry name" value="AMINO-ACID CARRIER PROTEIN ALST"/>
    <property type="match status" value="1"/>
</dbReference>
<proteinExistence type="inferred from homology"/>
<dbReference type="GO" id="GO:0005886">
    <property type="term" value="C:plasma membrane"/>
    <property type="evidence" value="ECO:0007669"/>
    <property type="project" value="UniProtKB-SubCell"/>
</dbReference>
<dbReference type="Gene3D" id="1.20.1740.10">
    <property type="entry name" value="Amino acid/polyamine transporter I"/>
    <property type="match status" value="1"/>
</dbReference>
<feature type="transmembrane region" description="Helical" evidence="9">
    <location>
        <begin position="214"/>
        <end position="235"/>
    </location>
</feature>
<dbReference type="EMBL" id="MAYT01000003">
    <property type="protein sequence ID" value="OCA91970.1"/>
    <property type="molecule type" value="Genomic_DNA"/>
</dbReference>
<keyword evidence="5 9" id="KW-0812">Transmembrane</keyword>
<dbReference type="InterPro" id="IPR001463">
    <property type="entry name" value="Na/Ala_symport"/>
</dbReference>
<evidence type="ECO:0000256" key="3">
    <source>
        <dbReference type="ARBA" id="ARBA00022448"/>
    </source>
</evidence>
<dbReference type="GO" id="GO:0005283">
    <property type="term" value="F:amino acid:sodium symporter activity"/>
    <property type="evidence" value="ECO:0007669"/>
    <property type="project" value="InterPro"/>
</dbReference>
<evidence type="ECO:0000256" key="4">
    <source>
        <dbReference type="ARBA" id="ARBA00022475"/>
    </source>
</evidence>